<keyword evidence="2" id="KW-1185">Reference proteome</keyword>
<gene>
    <name evidence="1" type="ORF">NG895_28725</name>
</gene>
<dbReference type="Proteomes" id="UP001155241">
    <property type="component" value="Unassembled WGS sequence"/>
</dbReference>
<evidence type="ECO:0008006" key="3">
    <source>
        <dbReference type="Google" id="ProtNLM"/>
    </source>
</evidence>
<organism evidence="1 2">
    <name type="scientific">Aeoliella straminimaris</name>
    <dbReference type="NCBI Taxonomy" id="2954799"/>
    <lineage>
        <taxon>Bacteria</taxon>
        <taxon>Pseudomonadati</taxon>
        <taxon>Planctomycetota</taxon>
        <taxon>Planctomycetia</taxon>
        <taxon>Pirellulales</taxon>
        <taxon>Lacipirellulaceae</taxon>
        <taxon>Aeoliella</taxon>
    </lineage>
</organism>
<accession>A0A9X2JK99</accession>
<comment type="caution">
    <text evidence="1">The sequence shown here is derived from an EMBL/GenBank/DDBJ whole genome shotgun (WGS) entry which is preliminary data.</text>
</comment>
<evidence type="ECO:0000313" key="2">
    <source>
        <dbReference type="Proteomes" id="UP001155241"/>
    </source>
</evidence>
<protein>
    <recommendedName>
        <fullName evidence="3">Arrestin-like N-terminal domain-containing protein</fullName>
    </recommendedName>
</protein>
<reference evidence="1" key="1">
    <citation type="submission" date="2022-06" db="EMBL/GenBank/DDBJ databases">
        <title>Aeoliella straminimaris, a novel planctomycete from sediments.</title>
        <authorList>
            <person name="Vitorino I.R."/>
            <person name="Lage O.M."/>
        </authorList>
    </citation>
    <scope>NUCLEOTIDE SEQUENCE</scope>
    <source>
        <strain evidence="1">ICT_H6.2</strain>
    </source>
</reference>
<dbReference type="EMBL" id="JAMXLR010000092">
    <property type="protein sequence ID" value="MCO6047908.1"/>
    <property type="molecule type" value="Genomic_DNA"/>
</dbReference>
<sequence length="146" mass="16337">MRAVSTTPTNLADLRIEQVDSPFAPGDVLKGSFVVHLEQAEDVKSAELSILWHTAGKGEEDFGVHYFKRYTTEGAEGVELARRREFRTLLPEQPLSYDGLIVKVCWCARLRLFLSRGRQQVLEAPFQLGEVTPALPPKLVPSEEEG</sequence>
<name>A0A9X2JK99_9BACT</name>
<dbReference type="AlphaFoldDB" id="A0A9X2JK99"/>
<proteinExistence type="predicted"/>
<dbReference type="RefSeq" id="WP_252856014.1">
    <property type="nucleotide sequence ID" value="NZ_JAMXLR010000092.1"/>
</dbReference>
<evidence type="ECO:0000313" key="1">
    <source>
        <dbReference type="EMBL" id="MCO6047908.1"/>
    </source>
</evidence>